<proteinExistence type="predicted"/>
<organism evidence="2">
    <name type="scientific">Anguilla anguilla</name>
    <name type="common">European freshwater eel</name>
    <name type="synonym">Muraena anguilla</name>
    <dbReference type="NCBI Taxonomy" id="7936"/>
    <lineage>
        <taxon>Eukaryota</taxon>
        <taxon>Metazoa</taxon>
        <taxon>Chordata</taxon>
        <taxon>Craniata</taxon>
        <taxon>Vertebrata</taxon>
        <taxon>Euteleostomi</taxon>
        <taxon>Actinopterygii</taxon>
        <taxon>Neopterygii</taxon>
        <taxon>Teleostei</taxon>
        <taxon>Anguilliformes</taxon>
        <taxon>Anguillidae</taxon>
        <taxon>Anguilla</taxon>
    </lineage>
</organism>
<dbReference type="AlphaFoldDB" id="A0A0E9WA86"/>
<reference evidence="2" key="1">
    <citation type="submission" date="2014-11" db="EMBL/GenBank/DDBJ databases">
        <authorList>
            <person name="Amaro Gonzalez C."/>
        </authorList>
    </citation>
    <scope>NUCLEOTIDE SEQUENCE</scope>
</reference>
<accession>A0A0E9WA86</accession>
<name>A0A0E9WA86_ANGAN</name>
<keyword evidence="1" id="KW-1133">Transmembrane helix</keyword>
<sequence length="26" mass="3283">MNYITLLHIYICFLVIFTNFLMRKFQ</sequence>
<keyword evidence="1" id="KW-0812">Transmembrane</keyword>
<evidence type="ECO:0000313" key="2">
    <source>
        <dbReference type="EMBL" id="JAH87294.1"/>
    </source>
</evidence>
<reference evidence="2" key="2">
    <citation type="journal article" date="2015" name="Fish Shellfish Immunol.">
        <title>Early steps in the European eel (Anguilla anguilla)-Vibrio vulnificus interaction in the gills: Role of the RtxA13 toxin.</title>
        <authorList>
            <person name="Callol A."/>
            <person name="Pajuelo D."/>
            <person name="Ebbesson L."/>
            <person name="Teles M."/>
            <person name="MacKenzie S."/>
            <person name="Amaro C."/>
        </authorList>
    </citation>
    <scope>NUCLEOTIDE SEQUENCE</scope>
</reference>
<dbReference type="EMBL" id="GBXM01021283">
    <property type="protein sequence ID" value="JAH87294.1"/>
    <property type="molecule type" value="Transcribed_RNA"/>
</dbReference>
<keyword evidence="1" id="KW-0472">Membrane</keyword>
<evidence type="ECO:0000256" key="1">
    <source>
        <dbReference type="SAM" id="Phobius"/>
    </source>
</evidence>
<protein>
    <submittedName>
        <fullName evidence="2">Uncharacterized protein</fullName>
    </submittedName>
</protein>
<feature type="transmembrane region" description="Helical" evidence="1">
    <location>
        <begin position="6"/>
        <end position="22"/>
    </location>
</feature>